<keyword evidence="2" id="KW-0808">Transferase</keyword>
<dbReference type="EMBL" id="FSRA01000001">
    <property type="protein sequence ID" value="SIN89422.1"/>
    <property type="molecule type" value="Genomic_DNA"/>
</dbReference>
<dbReference type="InterPro" id="IPR043129">
    <property type="entry name" value="ATPase_NBD"/>
</dbReference>
<dbReference type="PANTHER" id="PTHR18964:SF149">
    <property type="entry name" value="BIFUNCTIONAL UDP-N-ACETYLGLUCOSAMINE 2-EPIMERASE_N-ACETYLMANNOSAMINE KINASE"/>
    <property type="match status" value="1"/>
</dbReference>
<dbReference type="Pfam" id="PF00480">
    <property type="entry name" value="ROK"/>
    <property type="match status" value="1"/>
</dbReference>
<proteinExistence type="inferred from homology"/>
<evidence type="ECO:0000313" key="2">
    <source>
        <dbReference type="EMBL" id="SIN89422.1"/>
    </source>
</evidence>
<gene>
    <name evidence="2" type="ORF">SAMN04488055_1973</name>
</gene>
<dbReference type="Proteomes" id="UP000185003">
    <property type="component" value="Unassembled WGS sequence"/>
</dbReference>
<organism evidence="2 3">
    <name type="scientific">Chitinophaga niabensis</name>
    <dbReference type="NCBI Taxonomy" id="536979"/>
    <lineage>
        <taxon>Bacteria</taxon>
        <taxon>Pseudomonadati</taxon>
        <taxon>Bacteroidota</taxon>
        <taxon>Chitinophagia</taxon>
        <taxon>Chitinophagales</taxon>
        <taxon>Chitinophagaceae</taxon>
        <taxon>Chitinophaga</taxon>
    </lineage>
</organism>
<comment type="similarity">
    <text evidence="1">Belongs to the ROK (NagC/XylR) family.</text>
</comment>
<dbReference type="RefSeq" id="WP_074239073.1">
    <property type="nucleotide sequence ID" value="NZ_FSRA01000001.1"/>
</dbReference>
<evidence type="ECO:0000313" key="3">
    <source>
        <dbReference type="Proteomes" id="UP000185003"/>
    </source>
</evidence>
<sequence length="274" mass="29885">MSVLGVDIGGSHITTALIDLESRNLLPGSYHRERVNSNGSAEEIIHSWCEVMKQSMRGKHKIGIAMPGPFDYEQGISRIRGLHKYEALYGLPVKAMLAEALGMKKEDIVMHNDAACFLQGELFNGAVKEQRPVIGLTLGTGFGSAIATNGHAADAGFWNKPFLGSRAEEHFSTRWFVARYEALSGIKEENVKNIAALAATSTAAATVFREFSNNLVLFLQQVTPRPAMIVLGGNISHAHEHFLHNLRQQMGDVQIVLSELGEKAALLGAASYWS</sequence>
<keyword evidence="2" id="KW-0418">Kinase</keyword>
<dbReference type="AlphaFoldDB" id="A0A1N6F2B3"/>
<name>A0A1N6F2B3_9BACT</name>
<dbReference type="PANTHER" id="PTHR18964">
    <property type="entry name" value="ROK (REPRESSOR, ORF, KINASE) FAMILY"/>
    <property type="match status" value="1"/>
</dbReference>
<dbReference type="OrthoDB" id="9810372at2"/>
<dbReference type="Gene3D" id="3.30.420.40">
    <property type="match status" value="2"/>
</dbReference>
<reference evidence="2 3" key="1">
    <citation type="submission" date="2016-11" db="EMBL/GenBank/DDBJ databases">
        <authorList>
            <person name="Jaros S."/>
            <person name="Januszkiewicz K."/>
            <person name="Wedrychowicz H."/>
        </authorList>
    </citation>
    <scope>NUCLEOTIDE SEQUENCE [LARGE SCALE GENOMIC DNA]</scope>
    <source>
        <strain evidence="2 3">DSM 24787</strain>
    </source>
</reference>
<evidence type="ECO:0000256" key="1">
    <source>
        <dbReference type="ARBA" id="ARBA00006479"/>
    </source>
</evidence>
<dbReference type="InterPro" id="IPR000600">
    <property type="entry name" value="ROK"/>
</dbReference>
<accession>A0A1N6F2B3</accession>
<dbReference type="GO" id="GO:0016301">
    <property type="term" value="F:kinase activity"/>
    <property type="evidence" value="ECO:0007669"/>
    <property type="project" value="UniProtKB-KW"/>
</dbReference>
<dbReference type="CDD" id="cd23763">
    <property type="entry name" value="ASKHA_ATPase_ROK"/>
    <property type="match status" value="1"/>
</dbReference>
<keyword evidence="3" id="KW-1185">Reference proteome</keyword>
<dbReference type="STRING" id="536979.SAMN04488055_1973"/>
<dbReference type="SUPFAM" id="SSF53067">
    <property type="entry name" value="Actin-like ATPase domain"/>
    <property type="match status" value="1"/>
</dbReference>
<protein>
    <submittedName>
        <fullName evidence="2">Glucokinase</fullName>
    </submittedName>
</protein>